<dbReference type="EMBL" id="NUDP01000089">
    <property type="protein sequence ID" value="PEM66566.1"/>
    <property type="molecule type" value="Genomic_DNA"/>
</dbReference>
<evidence type="ECO:0000256" key="3">
    <source>
        <dbReference type="ARBA" id="ARBA00022741"/>
    </source>
</evidence>
<dbReference type="InterPro" id="IPR020459">
    <property type="entry name" value="AMP-binding"/>
</dbReference>
<dbReference type="Proteomes" id="UP000219775">
    <property type="component" value="Unassembled WGS sequence"/>
</dbReference>
<dbReference type="NCBIfam" id="TIGR01733">
    <property type="entry name" value="AA-adenyl-dom"/>
    <property type="match status" value="1"/>
</dbReference>
<dbReference type="Pfam" id="PF13193">
    <property type="entry name" value="AMP-binding_C"/>
    <property type="match status" value="1"/>
</dbReference>
<dbReference type="CDD" id="cd19543">
    <property type="entry name" value="DCL_NRPS"/>
    <property type="match status" value="1"/>
</dbReference>
<keyword evidence="4" id="KW-0067">ATP-binding</keyword>
<organism evidence="6 7">
    <name type="scientific">Bacillus pseudomycoides</name>
    <dbReference type="NCBI Taxonomy" id="64104"/>
    <lineage>
        <taxon>Bacteria</taxon>
        <taxon>Bacillati</taxon>
        <taxon>Bacillota</taxon>
        <taxon>Bacilli</taxon>
        <taxon>Bacillales</taxon>
        <taxon>Bacillaceae</taxon>
        <taxon>Bacillus</taxon>
        <taxon>Bacillus cereus group</taxon>
    </lineage>
</organism>
<dbReference type="Pfam" id="PF00668">
    <property type="entry name" value="Condensation"/>
    <property type="match status" value="1"/>
</dbReference>
<dbReference type="InterPro" id="IPR045851">
    <property type="entry name" value="AMP-bd_C_sf"/>
</dbReference>
<comment type="caution">
    <text evidence="6">The sequence shown here is derived from an EMBL/GenBank/DDBJ whole genome shotgun (WGS) entry which is preliminary data.</text>
</comment>
<evidence type="ECO:0000259" key="5">
    <source>
        <dbReference type="PROSITE" id="PS50075"/>
    </source>
</evidence>
<evidence type="ECO:0000256" key="1">
    <source>
        <dbReference type="ARBA" id="ARBA00001957"/>
    </source>
</evidence>
<dbReference type="FunFam" id="3.40.50.12780:FF:000012">
    <property type="entry name" value="Non-ribosomal peptide synthetase"/>
    <property type="match status" value="1"/>
</dbReference>
<dbReference type="Gene3D" id="1.10.1200.10">
    <property type="entry name" value="ACP-like"/>
    <property type="match status" value="1"/>
</dbReference>
<dbReference type="SUPFAM" id="SSF47336">
    <property type="entry name" value="ACP-like"/>
    <property type="match status" value="1"/>
</dbReference>
<sequence>MNFEIEDIYTLTPMQQGILYDSMIQKNNRAYFLQMNLDVIGTPDLNLFKKSFELLIKKYEVLRTLIISNDVEEPLQVVLKEREAEFNYIDLTDRSHAINEILNEDVQRGFNLSEDPLVRLTVIHLKEEKYKFVWSWHHIILDGWCIHLLISDFMNFYQMLLKSEEVNIGKLTPYSKYINWLSSQNQEEAGTYWRKYLEDYDNKPMLPGAFKSKKKFEGKAYTVELTTSQFQELNKVAIKYQVTLNSLIQTIFGILLSKYNDVNDIVFGSVVSGRPPSLSGVETMVGLFINTLPVRVNISGKRYFSELINEIHHNSILGEAYHYHPLYNIQSYNSLKQELTKYLIVFENYPTEPLDNGRDNLNFKVTGVDFFEQFNNDFTLVTLLTGNSIQFKINYNESTFDKTSIEKIMAAFLQLINQVCSNPELKIEDLDIVSNYDLLSLSNFNNTFVPYQKHKNVIELFEEQVSKTPNQNAVCCNDLTLTYRQLNQDSNGLARYIRSFAIKPDAIIGLYVDRSIEMVVGLLGILKSGGAYLPLDPTLPENRISYMVKDSGVNLIVTQGKYVEELKSIGVNSIITIEDNVLFEDQESVENVNKPSDLAYLIYTSGSTGKPKGVMIEHSSISNFIEGMNQVLNFEKKFNRILSLTTMSFDIFFLETIMPLTKGFEVFIADSEKSSDPKKILNLIDEHKINVLQVTPSRMESILTRPESTLLLENLHQILIGGEKLRKKIVDKLTKFKNTEIYNVYGPTETTIWSTISKVKPGSKATIIGKPIANTKVFILDRSLNNVPIGTYGELCIAGEGLARGYYNQTELTFEKFIYSSSLNERIYRTGDIARWLPNGEIEFFGRRDNQLKIRGYRIETGEIEAEIAQLVEVNEVAVIGRENQLGDITLYAYITTNTVLSAEKIKKELSKRLPTYMIPSHFVFMKSFPINQNGKIDRTALMKSSLSIYKENLKPKHNQLTEYEIELIEVWRDILNIQDISIHDDFFEIGGHSILAIKFEVEMEKRYLPITLADLNEFRTIKELASLANERKNPAEIPFPSLLPESSNIIKPISLPSEENSFVIDGIEPFNDFFYKSCFYNSLFPILDFYDLESLAIISNDLITYKFDSEKSNLLVQYKPNKSMEMIMDEYGIQVIGRNNNTDLIENIKNALLNNRPVIIWVDCYYESIRSETYQKIHWPHTWLIYGFNEHKKSFHIIEHEHRLNLNYKKMEVSYDDTVACHKGFLEEFKASLDVQPYYEFQVEKLQSVNRNVIKKSYESFISQNEEALINGLKNLQSFVNYLMESYSYTENQQIILDDNLLEMLNQVINAKVVENNLVLKLYGSSESDLYEMSLNKWVNVRNLIAKYTITKSLPKGLKTAITELKSIEEQLFRKIINKFNKEPNYE</sequence>
<dbReference type="PROSITE" id="PS50075">
    <property type="entry name" value="CARRIER"/>
    <property type="match status" value="1"/>
</dbReference>
<dbReference type="Pfam" id="PF00550">
    <property type="entry name" value="PP-binding"/>
    <property type="match status" value="1"/>
</dbReference>
<dbReference type="Gene3D" id="3.30.559.30">
    <property type="entry name" value="Nonribosomal peptide synthetase, condensation domain"/>
    <property type="match status" value="1"/>
</dbReference>
<accession>A0A2A8C0A3</accession>
<dbReference type="InterPro" id="IPR025110">
    <property type="entry name" value="AMP-bd_C"/>
</dbReference>
<comment type="similarity">
    <text evidence="2">Belongs to the ATP-dependent AMP-binding enzyme family.</text>
</comment>
<dbReference type="Gene3D" id="3.30.559.10">
    <property type="entry name" value="Chloramphenicol acetyltransferase-like domain"/>
    <property type="match status" value="1"/>
</dbReference>
<gene>
    <name evidence="6" type="ORF">CN613_22080</name>
</gene>
<dbReference type="PRINTS" id="PR00154">
    <property type="entry name" value="AMPBINDING"/>
</dbReference>
<dbReference type="GO" id="GO:0005524">
    <property type="term" value="F:ATP binding"/>
    <property type="evidence" value="ECO:0007669"/>
    <property type="project" value="UniProtKB-KW"/>
</dbReference>
<dbReference type="GO" id="GO:0031177">
    <property type="term" value="F:phosphopantetheine binding"/>
    <property type="evidence" value="ECO:0007669"/>
    <property type="project" value="TreeGrafter"/>
</dbReference>
<dbReference type="FunFam" id="3.40.50.980:FF:000001">
    <property type="entry name" value="Non-ribosomal peptide synthetase"/>
    <property type="match status" value="1"/>
</dbReference>
<reference evidence="6 7" key="1">
    <citation type="submission" date="2017-09" db="EMBL/GenBank/DDBJ databases">
        <title>Large-scale bioinformatics analysis of Bacillus genomes uncovers conserved roles of natural products in bacterial physiology.</title>
        <authorList>
            <consortium name="Agbiome Team Llc"/>
            <person name="Bleich R.M."/>
            <person name="Grubbs K.J."/>
            <person name="Santa Maria K.C."/>
            <person name="Allen S.E."/>
            <person name="Farag S."/>
            <person name="Shank E.A."/>
            <person name="Bowers A."/>
        </authorList>
    </citation>
    <scope>NUCLEOTIDE SEQUENCE [LARGE SCALE GENOMIC DNA]</scope>
    <source>
        <strain evidence="6 7">AFS009893</strain>
    </source>
</reference>
<dbReference type="RefSeq" id="WP_098129026.1">
    <property type="nucleotide sequence ID" value="NZ_NUDP01000089.1"/>
</dbReference>
<dbReference type="CDD" id="cd05930">
    <property type="entry name" value="A_NRPS"/>
    <property type="match status" value="1"/>
</dbReference>
<dbReference type="InterPro" id="IPR010071">
    <property type="entry name" value="AA_adenyl_dom"/>
</dbReference>
<dbReference type="GO" id="GO:0008610">
    <property type="term" value="P:lipid biosynthetic process"/>
    <property type="evidence" value="ECO:0007669"/>
    <property type="project" value="UniProtKB-ARBA"/>
</dbReference>
<dbReference type="Pfam" id="PF00501">
    <property type="entry name" value="AMP-binding"/>
    <property type="match status" value="1"/>
</dbReference>
<proteinExistence type="inferred from homology"/>
<dbReference type="GO" id="GO:0043041">
    <property type="term" value="P:amino acid activation for nonribosomal peptide biosynthetic process"/>
    <property type="evidence" value="ECO:0007669"/>
    <property type="project" value="TreeGrafter"/>
</dbReference>
<evidence type="ECO:0000313" key="7">
    <source>
        <dbReference type="Proteomes" id="UP000219775"/>
    </source>
</evidence>
<dbReference type="GO" id="GO:0003824">
    <property type="term" value="F:catalytic activity"/>
    <property type="evidence" value="ECO:0007669"/>
    <property type="project" value="InterPro"/>
</dbReference>
<dbReference type="PROSITE" id="PS00455">
    <property type="entry name" value="AMP_BINDING"/>
    <property type="match status" value="1"/>
</dbReference>
<evidence type="ECO:0000313" key="6">
    <source>
        <dbReference type="EMBL" id="PEM66566.1"/>
    </source>
</evidence>
<dbReference type="InterPro" id="IPR009081">
    <property type="entry name" value="PP-bd_ACP"/>
</dbReference>
<evidence type="ECO:0000256" key="2">
    <source>
        <dbReference type="ARBA" id="ARBA00006432"/>
    </source>
</evidence>
<keyword evidence="3" id="KW-0547">Nucleotide-binding</keyword>
<dbReference type="SUPFAM" id="SSF56801">
    <property type="entry name" value="Acetyl-CoA synthetase-like"/>
    <property type="match status" value="1"/>
</dbReference>
<dbReference type="Gene3D" id="2.30.38.10">
    <property type="entry name" value="Luciferase, Domain 3"/>
    <property type="match status" value="1"/>
</dbReference>
<dbReference type="PANTHER" id="PTHR45527:SF1">
    <property type="entry name" value="FATTY ACID SYNTHASE"/>
    <property type="match status" value="1"/>
</dbReference>
<dbReference type="InterPro" id="IPR001242">
    <property type="entry name" value="Condensation_dom"/>
</dbReference>
<dbReference type="GO" id="GO:0005737">
    <property type="term" value="C:cytoplasm"/>
    <property type="evidence" value="ECO:0007669"/>
    <property type="project" value="TreeGrafter"/>
</dbReference>
<dbReference type="InterPro" id="IPR000873">
    <property type="entry name" value="AMP-dep_synth/lig_dom"/>
</dbReference>
<dbReference type="Gene3D" id="3.40.50.980">
    <property type="match status" value="2"/>
</dbReference>
<dbReference type="InterPro" id="IPR023213">
    <property type="entry name" value="CAT-like_dom_sf"/>
</dbReference>
<dbReference type="PANTHER" id="PTHR45527">
    <property type="entry name" value="NONRIBOSOMAL PEPTIDE SYNTHETASE"/>
    <property type="match status" value="1"/>
</dbReference>
<feature type="domain" description="Carrier" evidence="5">
    <location>
        <begin position="959"/>
        <end position="1033"/>
    </location>
</feature>
<name>A0A2A8C0A3_9BACI</name>
<dbReference type="InterPro" id="IPR020845">
    <property type="entry name" value="AMP-binding_CS"/>
</dbReference>
<dbReference type="SUPFAM" id="SSF52777">
    <property type="entry name" value="CoA-dependent acyltransferases"/>
    <property type="match status" value="2"/>
</dbReference>
<protein>
    <recommendedName>
        <fullName evidence="5">Carrier domain-containing protein</fullName>
    </recommendedName>
</protein>
<comment type="cofactor">
    <cofactor evidence="1">
        <name>pantetheine 4'-phosphate</name>
        <dbReference type="ChEBI" id="CHEBI:47942"/>
    </cofactor>
</comment>
<dbReference type="Gene3D" id="3.30.300.30">
    <property type="match status" value="1"/>
</dbReference>
<dbReference type="GO" id="GO:0044550">
    <property type="term" value="P:secondary metabolite biosynthetic process"/>
    <property type="evidence" value="ECO:0007669"/>
    <property type="project" value="TreeGrafter"/>
</dbReference>
<dbReference type="InterPro" id="IPR036736">
    <property type="entry name" value="ACP-like_sf"/>
</dbReference>
<evidence type="ECO:0000256" key="4">
    <source>
        <dbReference type="ARBA" id="ARBA00022840"/>
    </source>
</evidence>